<dbReference type="RefSeq" id="WP_075870316.1">
    <property type="nucleotide sequence ID" value="NZ_CALYQA010000001.1"/>
</dbReference>
<dbReference type="EMBL" id="LXYT01000002">
    <property type="protein sequence ID" value="OLY43466.1"/>
    <property type="molecule type" value="Genomic_DNA"/>
</dbReference>
<keyword evidence="3" id="KW-1185">Reference proteome</keyword>
<proteinExistence type="predicted"/>
<evidence type="ECO:0000259" key="1">
    <source>
        <dbReference type="Pfam" id="PF00582"/>
    </source>
</evidence>
<name>A0A1R0F933_9HYPH</name>
<gene>
    <name evidence="2" type="ORF">PEB0149_008930</name>
</gene>
<dbReference type="Pfam" id="PF00582">
    <property type="entry name" value="Usp"/>
    <property type="match status" value="1"/>
</dbReference>
<comment type="caution">
    <text evidence="2">The sequence shown here is derived from an EMBL/GenBank/DDBJ whole genome shotgun (WGS) entry which is preliminary data.</text>
</comment>
<dbReference type="OrthoDB" id="9813682at2"/>
<dbReference type="InterPro" id="IPR014729">
    <property type="entry name" value="Rossmann-like_a/b/a_fold"/>
</dbReference>
<dbReference type="AlphaFoldDB" id="A0A1R0F933"/>
<evidence type="ECO:0000313" key="3">
    <source>
        <dbReference type="Proteomes" id="UP000187344"/>
    </source>
</evidence>
<organism evidence="2 3">
    <name type="scientific">Bartonella apis</name>
    <dbReference type="NCBI Taxonomy" id="1686310"/>
    <lineage>
        <taxon>Bacteria</taxon>
        <taxon>Pseudomonadati</taxon>
        <taxon>Pseudomonadota</taxon>
        <taxon>Alphaproteobacteria</taxon>
        <taxon>Hyphomicrobiales</taxon>
        <taxon>Bartonellaceae</taxon>
        <taxon>Bartonella</taxon>
    </lineage>
</organism>
<accession>A0A1R0F933</accession>
<sequence length="163" mass="17603">MLSKRLSRQYGHKRKFLAIIDETPECRRAVAYASRRAKNTGGRLILLYVIDSSEFQHFLGVGDIMRAESHEQARQTLSAISDEVRENLGIETETKICEGQKAAEIVKLIESDQDIAVLVLAAGSGAEGPGPLVQSIAAKGSAFPIPVTIIPDGLSVEDIDSVA</sequence>
<evidence type="ECO:0000313" key="2">
    <source>
        <dbReference type="EMBL" id="OLY43466.1"/>
    </source>
</evidence>
<dbReference type="InterPro" id="IPR006016">
    <property type="entry name" value="UspA"/>
</dbReference>
<dbReference type="Gene3D" id="3.40.50.620">
    <property type="entry name" value="HUPs"/>
    <property type="match status" value="1"/>
</dbReference>
<dbReference type="CDD" id="cd00293">
    <property type="entry name" value="USP-like"/>
    <property type="match status" value="1"/>
</dbReference>
<dbReference type="SUPFAM" id="SSF52402">
    <property type="entry name" value="Adenine nucleotide alpha hydrolases-like"/>
    <property type="match status" value="1"/>
</dbReference>
<protein>
    <submittedName>
        <fullName evidence="2">Nucleotide-binding universal stress protein, UspA family</fullName>
    </submittedName>
</protein>
<feature type="domain" description="UspA" evidence="1">
    <location>
        <begin position="14"/>
        <end position="124"/>
    </location>
</feature>
<dbReference type="Proteomes" id="UP000187344">
    <property type="component" value="Unassembled WGS sequence"/>
</dbReference>
<reference evidence="2 3" key="1">
    <citation type="submission" date="2016-12" db="EMBL/GenBank/DDBJ databases">
        <title>Comparative genomics of Bartonella apis.</title>
        <authorList>
            <person name="Engel P."/>
        </authorList>
    </citation>
    <scope>NUCLEOTIDE SEQUENCE [LARGE SCALE GENOMIC DNA]</scope>
    <source>
        <strain evidence="2 3">PEB0149</strain>
    </source>
</reference>
<dbReference type="GeneID" id="92991898"/>